<dbReference type="EC" id="3.1.1.31" evidence="5 7"/>
<dbReference type="Pfam" id="PF01182">
    <property type="entry name" value="Glucosamine_iso"/>
    <property type="match status" value="1"/>
</dbReference>
<evidence type="ECO:0000256" key="6">
    <source>
        <dbReference type="ARBA" id="ARBA00020337"/>
    </source>
</evidence>
<dbReference type="GO" id="GO:0006098">
    <property type="term" value="P:pentose-phosphate shunt"/>
    <property type="evidence" value="ECO:0007669"/>
    <property type="project" value="UniProtKB-UniPathway"/>
</dbReference>
<dbReference type="NCBIfam" id="TIGR01198">
    <property type="entry name" value="pgl"/>
    <property type="match status" value="1"/>
</dbReference>
<dbReference type="InterPro" id="IPR006148">
    <property type="entry name" value="Glc/Gal-6P_isomerase"/>
</dbReference>
<evidence type="ECO:0000256" key="7">
    <source>
        <dbReference type="RuleBase" id="RU365095"/>
    </source>
</evidence>
<comment type="function">
    <text evidence="2 7">Hydrolysis of 6-phosphogluconolactone to 6-phosphogluconate.</text>
</comment>
<dbReference type="AlphaFoldDB" id="A0A1I3Y8U0"/>
<dbReference type="RefSeq" id="WP_149759949.1">
    <property type="nucleotide sequence ID" value="NZ_BSPE01000007.1"/>
</dbReference>
<proteinExistence type="inferred from homology"/>
<gene>
    <name evidence="7" type="primary">pgl</name>
    <name evidence="9" type="ORF">SAMN04488498_104277</name>
</gene>
<evidence type="ECO:0000313" key="9">
    <source>
        <dbReference type="EMBL" id="SFK28120.1"/>
    </source>
</evidence>
<comment type="similarity">
    <text evidence="4 7">Belongs to the glucosamine/galactosamine-6-phosphate isomerase family. 6-phosphogluconolactonase subfamily.</text>
</comment>
<keyword evidence="10" id="KW-1185">Reference proteome</keyword>
<evidence type="ECO:0000259" key="8">
    <source>
        <dbReference type="Pfam" id="PF01182"/>
    </source>
</evidence>
<evidence type="ECO:0000313" key="10">
    <source>
        <dbReference type="Proteomes" id="UP000323300"/>
    </source>
</evidence>
<accession>A0A1I3Y8U0</accession>
<dbReference type="InterPro" id="IPR039104">
    <property type="entry name" value="6PGL"/>
</dbReference>
<evidence type="ECO:0000256" key="1">
    <source>
        <dbReference type="ARBA" id="ARBA00000832"/>
    </source>
</evidence>
<dbReference type="OrthoDB" id="9810967at2"/>
<evidence type="ECO:0000256" key="4">
    <source>
        <dbReference type="ARBA" id="ARBA00010662"/>
    </source>
</evidence>
<dbReference type="CDD" id="cd01400">
    <property type="entry name" value="6PGL"/>
    <property type="match status" value="1"/>
</dbReference>
<evidence type="ECO:0000256" key="3">
    <source>
        <dbReference type="ARBA" id="ARBA00004961"/>
    </source>
</evidence>
<dbReference type="UniPathway" id="UPA00115">
    <property type="reaction ID" value="UER00409"/>
</dbReference>
<comment type="pathway">
    <text evidence="3 7">Carbohydrate degradation; pentose phosphate pathway; D-ribulose 5-phosphate from D-glucose 6-phosphate (oxidative stage): step 2/3.</text>
</comment>
<comment type="catalytic activity">
    <reaction evidence="1 7">
        <text>6-phospho-D-glucono-1,5-lactone + H2O = 6-phospho-D-gluconate + H(+)</text>
        <dbReference type="Rhea" id="RHEA:12556"/>
        <dbReference type="ChEBI" id="CHEBI:15377"/>
        <dbReference type="ChEBI" id="CHEBI:15378"/>
        <dbReference type="ChEBI" id="CHEBI:57955"/>
        <dbReference type="ChEBI" id="CHEBI:58759"/>
        <dbReference type="EC" id="3.1.1.31"/>
    </reaction>
</comment>
<keyword evidence="7" id="KW-0378">Hydrolase</keyword>
<dbReference type="PANTHER" id="PTHR11054:SF0">
    <property type="entry name" value="6-PHOSPHOGLUCONOLACTONASE"/>
    <property type="match status" value="1"/>
</dbReference>
<sequence>MLAAAPKHHLNRFASSRELADALADTVSDRLRAAISHRGKALIAVSGGTTPGLFFRTLSSRDLDWAKVTVTLVDERFVPASSPRSNAALVAENLLQNNAAAANFAGLYRPTETAEEAASQADDELQALAWPLDVAILGMGGDGHTASFFPDAEGLDRLLDPSSDRTVLPVSAPSAGEPRLTMTLPRLAGAGFVALHIEGNAKRDVLDKALQPGSHLPVRAVFDHSRQPVEIFWAP</sequence>
<dbReference type="PANTHER" id="PTHR11054">
    <property type="entry name" value="6-PHOSPHOGLUCONOLACTONASE"/>
    <property type="match status" value="1"/>
</dbReference>
<dbReference type="InterPro" id="IPR005900">
    <property type="entry name" value="6-phosphogluconolactonase_DevB"/>
</dbReference>
<name>A0A1I3Y8U0_9HYPH</name>
<dbReference type="InterPro" id="IPR037171">
    <property type="entry name" value="NagB/RpiA_transferase-like"/>
</dbReference>
<evidence type="ECO:0000256" key="2">
    <source>
        <dbReference type="ARBA" id="ARBA00002681"/>
    </source>
</evidence>
<reference evidence="9 10" key="1">
    <citation type="submission" date="2016-10" db="EMBL/GenBank/DDBJ databases">
        <authorList>
            <person name="Varghese N."/>
            <person name="Submissions S."/>
        </authorList>
    </citation>
    <scope>NUCLEOTIDE SEQUENCE [LARGE SCALE GENOMIC DNA]</scope>
    <source>
        <strain evidence="9 10">DSM 21822</strain>
    </source>
</reference>
<feature type="domain" description="Glucosamine/galactosamine-6-phosphate isomerase" evidence="8">
    <location>
        <begin position="15"/>
        <end position="224"/>
    </location>
</feature>
<dbReference type="GO" id="GO:0017057">
    <property type="term" value="F:6-phosphogluconolactonase activity"/>
    <property type="evidence" value="ECO:0007669"/>
    <property type="project" value="UniProtKB-UniRule"/>
</dbReference>
<organism evidence="9 10">
    <name type="scientific">Neomesorhizobium albiziae</name>
    <dbReference type="NCBI Taxonomy" id="335020"/>
    <lineage>
        <taxon>Bacteria</taxon>
        <taxon>Pseudomonadati</taxon>
        <taxon>Pseudomonadota</taxon>
        <taxon>Alphaproteobacteria</taxon>
        <taxon>Hyphomicrobiales</taxon>
        <taxon>Phyllobacteriaceae</taxon>
        <taxon>Neomesorhizobium</taxon>
    </lineage>
</organism>
<evidence type="ECO:0000256" key="5">
    <source>
        <dbReference type="ARBA" id="ARBA00013198"/>
    </source>
</evidence>
<dbReference type="Gene3D" id="3.40.50.1360">
    <property type="match status" value="1"/>
</dbReference>
<protein>
    <recommendedName>
        <fullName evidence="6 7">6-phosphogluconolactonase</fullName>
        <shortName evidence="7">6PGL</shortName>
        <ecNumber evidence="5 7">3.1.1.31</ecNumber>
    </recommendedName>
</protein>
<dbReference type="EMBL" id="FOSL01000004">
    <property type="protein sequence ID" value="SFK28120.1"/>
    <property type="molecule type" value="Genomic_DNA"/>
</dbReference>
<dbReference type="SUPFAM" id="SSF100950">
    <property type="entry name" value="NagB/RpiA/CoA transferase-like"/>
    <property type="match status" value="1"/>
</dbReference>
<dbReference type="GO" id="GO:0005975">
    <property type="term" value="P:carbohydrate metabolic process"/>
    <property type="evidence" value="ECO:0007669"/>
    <property type="project" value="UniProtKB-UniRule"/>
</dbReference>
<dbReference type="Proteomes" id="UP000323300">
    <property type="component" value="Unassembled WGS sequence"/>
</dbReference>